<accession>A0A2M4DH38</accession>
<sequence>MISVVFQRSSWRFLKLIAYLTCVCVCVCVCAEAFQILFLPRPFLLEINYNILLETESFRAPTPRQRLVDS</sequence>
<keyword evidence="1" id="KW-1133">Transmembrane helix</keyword>
<evidence type="ECO:0000256" key="1">
    <source>
        <dbReference type="SAM" id="Phobius"/>
    </source>
</evidence>
<organism evidence="2">
    <name type="scientific">Anopheles darlingi</name>
    <name type="common">Mosquito</name>
    <dbReference type="NCBI Taxonomy" id="43151"/>
    <lineage>
        <taxon>Eukaryota</taxon>
        <taxon>Metazoa</taxon>
        <taxon>Ecdysozoa</taxon>
        <taxon>Arthropoda</taxon>
        <taxon>Hexapoda</taxon>
        <taxon>Insecta</taxon>
        <taxon>Pterygota</taxon>
        <taxon>Neoptera</taxon>
        <taxon>Endopterygota</taxon>
        <taxon>Diptera</taxon>
        <taxon>Nematocera</taxon>
        <taxon>Culicoidea</taxon>
        <taxon>Culicidae</taxon>
        <taxon>Anophelinae</taxon>
        <taxon>Anopheles</taxon>
    </lineage>
</organism>
<reference evidence="2" key="1">
    <citation type="submission" date="2018-01" db="EMBL/GenBank/DDBJ databases">
        <title>An insight into the sialome of Amazonian anophelines.</title>
        <authorList>
            <person name="Ribeiro J.M."/>
            <person name="Scarpassa V."/>
            <person name="Calvo E."/>
        </authorList>
    </citation>
    <scope>NUCLEOTIDE SEQUENCE</scope>
</reference>
<keyword evidence="1" id="KW-0472">Membrane</keyword>
<evidence type="ECO:0000313" key="2">
    <source>
        <dbReference type="EMBL" id="MBW76825.1"/>
    </source>
</evidence>
<feature type="transmembrane region" description="Helical" evidence="1">
    <location>
        <begin position="16"/>
        <end position="38"/>
    </location>
</feature>
<name>A0A2M4DH38_ANODA</name>
<dbReference type="AlphaFoldDB" id="A0A2M4DH38"/>
<dbReference type="EMBL" id="GGFL01012647">
    <property type="protein sequence ID" value="MBW76825.1"/>
    <property type="molecule type" value="Transcribed_RNA"/>
</dbReference>
<protein>
    <submittedName>
        <fullName evidence="2">Putative secreted protein</fullName>
    </submittedName>
</protein>
<keyword evidence="1" id="KW-0812">Transmembrane</keyword>
<proteinExistence type="predicted"/>